<keyword evidence="3" id="KW-1185">Reference proteome</keyword>
<sequence length="75" mass="8025">MLRISCEPVLEFAIFAGVLPSWVLYSPILIGLVTIFPVGSATRPEPHRVGAAPKTSALIDKPLILNPIKSGPEFA</sequence>
<evidence type="ECO:0000313" key="2">
    <source>
        <dbReference type="EMBL" id="MBK1619778.1"/>
    </source>
</evidence>
<keyword evidence="1" id="KW-0812">Transmembrane</keyword>
<dbReference type="Proteomes" id="UP001138768">
    <property type="component" value="Unassembled WGS sequence"/>
</dbReference>
<accession>A0A9X0WA22</accession>
<gene>
    <name evidence="2" type="ORF">CKO42_15270</name>
</gene>
<proteinExistence type="predicted"/>
<dbReference type="EMBL" id="NRRY01000026">
    <property type="protein sequence ID" value="MBK1619778.1"/>
    <property type="molecule type" value="Genomic_DNA"/>
</dbReference>
<protein>
    <submittedName>
        <fullName evidence="2">Uncharacterized protein</fullName>
    </submittedName>
</protein>
<name>A0A9X0WA22_9GAMM</name>
<dbReference type="AlphaFoldDB" id="A0A9X0WA22"/>
<evidence type="ECO:0000256" key="1">
    <source>
        <dbReference type="SAM" id="Phobius"/>
    </source>
</evidence>
<evidence type="ECO:0000313" key="3">
    <source>
        <dbReference type="Proteomes" id="UP001138768"/>
    </source>
</evidence>
<organism evidence="2 3">
    <name type="scientific">Lamprobacter modestohalophilus</name>
    <dbReference type="NCBI Taxonomy" id="1064514"/>
    <lineage>
        <taxon>Bacteria</taxon>
        <taxon>Pseudomonadati</taxon>
        <taxon>Pseudomonadota</taxon>
        <taxon>Gammaproteobacteria</taxon>
        <taxon>Chromatiales</taxon>
        <taxon>Chromatiaceae</taxon>
        <taxon>Lamprobacter</taxon>
    </lineage>
</organism>
<feature type="transmembrane region" description="Helical" evidence="1">
    <location>
        <begin position="12"/>
        <end position="38"/>
    </location>
</feature>
<reference evidence="2 3" key="1">
    <citation type="journal article" date="2020" name="Microorganisms">
        <title>Osmotic Adaptation and Compatible Solute Biosynthesis of Phototrophic Bacteria as Revealed from Genome Analyses.</title>
        <authorList>
            <person name="Imhoff J.F."/>
            <person name="Rahn T."/>
            <person name="Kunzel S."/>
            <person name="Keller A."/>
            <person name="Neulinger S.C."/>
        </authorList>
    </citation>
    <scope>NUCLEOTIDE SEQUENCE [LARGE SCALE GENOMIC DNA]</scope>
    <source>
        <strain evidence="2 3">DSM 25653</strain>
    </source>
</reference>
<keyword evidence="1" id="KW-1133">Transmembrane helix</keyword>
<comment type="caution">
    <text evidence="2">The sequence shown here is derived from an EMBL/GenBank/DDBJ whole genome shotgun (WGS) entry which is preliminary data.</text>
</comment>
<keyword evidence="1" id="KW-0472">Membrane</keyword>